<evidence type="ECO:0000313" key="6">
    <source>
        <dbReference type="EMBL" id="MEE2565657.1"/>
    </source>
</evidence>
<evidence type="ECO:0000256" key="4">
    <source>
        <dbReference type="ARBA" id="ARBA00023136"/>
    </source>
</evidence>
<evidence type="ECO:0000256" key="3">
    <source>
        <dbReference type="ARBA" id="ARBA00022989"/>
    </source>
</evidence>
<evidence type="ECO:0000256" key="5">
    <source>
        <dbReference type="RuleBase" id="RU363041"/>
    </source>
</evidence>
<keyword evidence="7" id="KW-1185">Reference proteome</keyword>
<feature type="transmembrane region" description="Helical" evidence="5">
    <location>
        <begin position="166"/>
        <end position="183"/>
    </location>
</feature>
<dbReference type="InterPro" id="IPR051598">
    <property type="entry name" value="TSUP/Inactive_protease-like"/>
</dbReference>
<dbReference type="InterPro" id="IPR002781">
    <property type="entry name" value="TM_pro_TauE-like"/>
</dbReference>
<keyword evidence="5" id="KW-1003">Cell membrane</keyword>
<gene>
    <name evidence="6" type="ORF">V0U35_03115</name>
</gene>
<comment type="subcellular location">
    <subcellularLocation>
        <location evidence="5">Cell membrane</location>
        <topology evidence="5">Multi-pass membrane protein</topology>
    </subcellularLocation>
    <subcellularLocation>
        <location evidence="1">Membrane</location>
        <topology evidence="1">Multi-pass membrane protein</topology>
    </subcellularLocation>
</comment>
<dbReference type="RefSeq" id="WP_330195189.1">
    <property type="nucleotide sequence ID" value="NZ_JAZDRO010000001.1"/>
</dbReference>
<evidence type="ECO:0000313" key="7">
    <source>
        <dbReference type="Proteomes" id="UP001310692"/>
    </source>
</evidence>
<dbReference type="PANTHER" id="PTHR43701">
    <property type="entry name" value="MEMBRANE TRANSPORTER PROTEIN MJ0441-RELATED"/>
    <property type="match status" value="1"/>
</dbReference>
<comment type="similarity">
    <text evidence="5">Belongs to the 4-toluene sulfonate uptake permease (TSUP) (TC 2.A.102) family.</text>
</comment>
<feature type="transmembrane region" description="Helical" evidence="5">
    <location>
        <begin position="70"/>
        <end position="88"/>
    </location>
</feature>
<sequence>MIAGLAAFFFLTALAYATVGFGGGSTYTALLVLADTDYRILPAISLACNITVVAGSVIQYASAGLVRWKRLLPLTVLSVPMAAFGGMLDIPERTFITVLGLALLASAAALAWRKPAPASPESAWPVWAGPVMGGGIGFLAGLVGIGGGIFLAPLLHLLNWGKAKEIAAAASVFILVNSAAGLAGQTGRLTASGDLAAILDYWPLLPAVLIGGQIGAWMGRTRASDTWLIRLTAILVLFVAIRLLWRAATAL</sequence>
<feature type="transmembrane region" description="Helical" evidence="5">
    <location>
        <begin position="38"/>
        <end position="58"/>
    </location>
</feature>
<dbReference type="PANTHER" id="PTHR43701:SF5">
    <property type="entry name" value="MEMBRANE TRANSPORTER PROTEIN-RELATED"/>
    <property type="match status" value="1"/>
</dbReference>
<proteinExistence type="inferred from homology"/>
<accession>A0ABU7LVS7</accession>
<comment type="caution">
    <text evidence="6">The sequence shown here is derived from an EMBL/GenBank/DDBJ whole genome shotgun (WGS) entry which is preliminary data.</text>
</comment>
<dbReference type="EMBL" id="JAZDRO010000001">
    <property type="protein sequence ID" value="MEE2565657.1"/>
    <property type="molecule type" value="Genomic_DNA"/>
</dbReference>
<dbReference type="Proteomes" id="UP001310692">
    <property type="component" value="Unassembled WGS sequence"/>
</dbReference>
<dbReference type="Pfam" id="PF01925">
    <property type="entry name" value="TauE"/>
    <property type="match status" value="1"/>
</dbReference>
<protein>
    <recommendedName>
        <fullName evidence="5">Probable membrane transporter protein</fullName>
    </recommendedName>
</protein>
<feature type="transmembrane region" description="Helical" evidence="5">
    <location>
        <begin position="124"/>
        <end position="154"/>
    </location>
</feature>
<organism evidence="6 7">
    <name type="scientific">Hyphobacterium marinum</name>
    <dbReference type="NCBI Taxonomy" id="3116574"/>
    <lineage>
        <taxon>Bacteria</taxon>
        <taxon>Pseudomonadati</taxon>
        <taxon>Pseudomonadota</taxon>
        <taxon>Alphaproteobacteria</taxon>
        <taxon>Maricaulales</taxon>
        <taxon>Maricaulaceae</taxon>
        <taxon>Hyphobacterium</taxon>
    </lineage>
</organism>
<evidence type="ECO:0000256" key="1">
    <source>
        <dbReference type="ARBA" id="ARBA00004141"/>
    </source>
</evidence>
<keyword evidence="2 5" id="KW-0812">Transmembrane</keyword>
<reference evidence="6 7" key="1">
    <citation type="submission" date="2024-01" db="EMBL/GenBank/DDBJ databases">
        <title>Hyphobacterium bacterium isolated from marine sediment.</title>
        <authorList>
            <person name="Zhao S."/>
        </authorList>
    </citation>
    <scope>NUCLEOTIDE SEQUENCE [LARGE SCALE GENOMIC DNA]</scope>
    <source>
        <strain evidence="6 7">Y60-23</strain>
    </source>
</reference>
<name>A0ABU7LVS7_9PROT</name>
<keyword evidence="4 5" id="KW-0472">Membrane</keyword>
<feature type="transmembrane region" description="Helical" evidence="5">
    <location>
        <begin position="94"/>
        <end position="112"/>
    </location>
</feature>
<keyword evidence="3 5" id="KW-1133">Transmembrane helix</keyword>
<feature type="transmembrane region" description="Helical" evidence="5">
    <location>
        <begin position="227"/>
        <end position="245"/>
    </location>
</feature>
<evidence type="ECO:0000256" key="2">
    <source>
        <dbReference type="ARBA" id="ARBA00022692"/>
    </source>
</evidence>
<feature type="transmembrane region" description="Helical" evidence="5">
    <location>
        <begin position="195"/>
        <end position="215"/>
    </location>
</feature>